<accession>A0A821PH88</accession>
<sequence length="83" mass="8687">MVGVTLTGSFGRMLVDAAKAYNNRIGTISIPLVGNEGKTGLGATPTPEPLGTLGPATMRLAAKTKMLQPPAKAFQNEPEDEFE</sequence>
<dbReference type="Proteomes" id="UP000663880">
    <property type="component" value="Unassembled WGS sequence"/>
</dbReference>
<reference evidence="1" key="1">
    <citation type="submission" date="2021-02" db="EMBL/GenBank/DDBJ databases">
        <authorList>
            <person name="Steward A R."/>
        </authorList>
    </citation>
    <scope>NUCLEOTIDE SEQUENCE</scope>
</reference>
<evidence type="ECO:0000313" key="2">
    <source>
        <dbReference type="Proteomes" id="UP000663880"/>
    </source>
</evidence>
<keyword evidence="2" id="KW-1185">Reference proteome</keyword>
<dbReference type="OrthoDB" id="7421762at2759"/>
<dbReference type="EMBL" id="CAJOBZ010000006">
    <property type="protein sequence ID" value="CAF4806213.1"/>
    <property type="molecule type" value="Genomic_DNA"/>
</dbReference>
<dbReference type="AlphaFoldDB" id="A0A821PH88"/>
<comment type="caution">
    <text evidence="1">The sequence shown here is derived from an EMBL/GenBank/DDBJ whole genome shotgun (WGS) entry which is preliminary data.</text>
</comment>
<evidence type="ECO:0000313" key="1">
    <source>
        <dbReference type="EMBL" id="CAF4806213.1"/>
    </source>
</evidence>
<gene>
    <name evidence="1" type="ORF">PMACD_LOCUS3755</name>
</gene>
<proteinExistence type="predicted"/>
<name>A0A821PH88_9NEOP</name>
<protein>
    <submittedName>
        <fullName evidence="1">Uncharacterized protein</fullName>
    </submittedName>
</protein>
<organism evidence="1 2">
    <name type="scientific">Pieris macdunnoughi</name>
    <dbReference type="NCBI Taxonomy" id="345717"/>
    <lineage>
        <taxon>Eukaryota</taxon>
        <taxon>Metazoa</taxon>
        <taxon>Ecdysozoa</taxon>
        <taxon>Arthropoda</taxon>
        <taxon>Hexapoda</taxon>
        <taxon>Insecta</taxon>
        <taxon>Pterygota</taxon>
        <taxon>Neoptera</taxon>
        <taxon>Endopterygota</taxon>
        <taxon>Lepidoptera</taxon>
        <taxon>Glossata</taxon>
        <taxon>Ditrysia</taxon>
        <taxon>Papilionoidea</taxon>
        <taxon>Pieridae</taxon>
        <taxon>Pierinae</taxon>
        <taxon>Pieris</taxon>
    </lineage>
</organism>